<accession>A0ABW4VQE9</accession>
<evidence type="ECO:0000313" key="2">
    <source>
        <dbReference type="Proteomes" id="UP001597361"/>
    </source>
</evidence>
<sequence>MSYKFPKVKLNEEGLFGPTTENHYYKPVTYHNKTAAVNKHKTTWVLKQNEQFEVFRVSDESKWFCNEKNGLFSILDNGGVILGSNEERLSFFPNPVNTTDPYHGYPIDSGEYEPSIELVDKWLEDKIIDDRLHIKILKGQI</sequence>
<dbReference type="RefSeq" id="WP_376888581.1">
    <property type="nucleotide sequence ID" value="NZ_JBHUHR010000046.1"/>
</dbReference>
<dbReference type="EMBL" id="JBHUHR010000046">
    <property type="protein sequence ID" value="MFD2037023.1"/>
    <property type="molecule type" value="Genomic_DNA"/>
</dbReference>
<protein>
    <submittedName>
        <fullName evidence="1">Uncharacterized protein</fullName>
    </submittedName>
</protein>
<comment type="caution">
    <text evidence="1">The sequence shown here is derived from an EMBL/GenBank/DDBJ whole genome shotgun (WGS) entry which is preliminary data.</text>
</comment>
<gene>
    <name evidence="1" type="ORF">ACFSKL_19620</name>
</gene>
<keyword evidence="2" id="KW-1185">Reference proteome</keyword>
<organism evidence="1 2">
    <name type="scientific">Belliella marina</name>
    <dbReference type="NCBI Taxonomy" id="1644146"/>
    <lineage>
        <taxon>Bacteria</taxon>
        <taxon>Pseudomonadati</taxon>
        <taxon>Bacteroidota</taxon>
        <taxon>Cytophagia</taxon>
        <taxon>Cytophagales</taxon>
        <taxon>Cyclobacteriaceae</taxon>
        <taxon>Belliella</taxon>
    </lineage>
</organism>
<reference evidence="2" key="1">
    <citation type="journal article" date="2019" name="Int. J. Syst. Evol. Microbiol.">
        <title>The Global Catalogue of Microorganisms (GCM) 10K type strain sequencing project: providing services to taxonomists for standard genome sequencing and annotation.</title>
        <authorList>
            <consortium name="The Broad Institute Genomics Platform"/>
            <consortium name="The Broad Institute Genome Sequencing Center for Infectious Disease"/>
            <person name="Wu L."/>
            <person name="Ma J."/>
        </authorList>
    </citation>
    <scope>NUCLEOTIDE SEQUENCE [LARGE SCALE GENOMIC DNA]</scope>
    <source>
        <strain evidence="2">CGMCC 1.15180</strain>
    </source>
</reference>
<name>A0ABW4VQE9_9BACT</name>
<evidence type="ECO:0000313" key="1">
    <source>
        <dbReference type="EMBL" id="MFD2037023.1"/>
    </source>
</evidence>
<proteinExistence type="predicted"/>
<dbReference type="Proteomes" id="UP001597361">
    <property type="component" value="Unassembled WGS sequence"/>
</dbReference>